<evidence type="ECO:0000256" key="1">
    <source>
        <dbReference type="ARBA" id="ARBA00023015"/>
    </source>
</evidence>
<dbReference type="SUPFAM" id="SSF46689">
    <property type="entry name" value="Homeodomain-like"/>
    <property type="match status" value="2"/>
</dbReference>
<feature type="domain" description="HTH araC/xylS-type" evidence="4">
    <location>
        <begin position="16"/>
        <end position="114"/>
    </location>
</feature>
<accession>A0ABZ0EBX7</accession>
<dbReference type="InterPro" id="IPR018060">
    <property type="entry name" value="HTH_AraC"/>
</dbReference>
<evidence type="ECO:0000256" key="3">
    <source>
        <dbReference type="ARBA" id="ARBA00023163"/>
    </source>
</evidence>
<dbReference type="PANTHER" id="PTHR43436:SF1">
    <property type="entry name" value="TRANSCRIPTIONAL REGULATORY PROTEIN"/>
    <property type="match status" value="1"/>
</dbReference>
<dbReference type="InterPro" id="IPR018062">
    <property type="entry name" value="HTH_AraC-typ_CS"/>
</dbReference>
<evidence type="ECO:0000313" key="5">
    <source>
        <dbReference type="EMBL" id="WOD14445.1"/>
    </source>
</evidence>
<dbReference type="Proteomes" id="UP001302652">
    <property type="component" value="Chromosome 3"/>
</dbReference>
<dbReference type="Gene3D" id="1.10.10.60">
    <property type="entry name" value="Homeodomain-like"/>
    <property type="match status" value="2"/>
</dbReference>
<evidence type="ECO:0000259" key="4">
    <source>
        <dbReference type="PROSITE" id="PS01124"/>
    </source>
</evidence>
<keyword evidence="2" id="KW-0238">DNA-binding</keyword>
<dbReference type="PROSITE" id="PS00041">
    <property type="entry name" value="HTH_ARAC_FAMILY_1"/>
    <property type="match status" value="1"/>
</dbReference>
<gene>
    <name evidence="5" type="ORF">RW095_02935</name>
</gene>
<dbReference type="EMBL" id="CP136511">
    <property type="protein sequence ID" value="WOD14445.1"/>
    <property type="molecule type" value="Genomic_DNA"/>
</dbReference>
<proteinExistence type="predicted"/>
<keyword evidence="6" id="KW-1185">Reference proteome</keyword>
<dbReference type="PANTHER" id="PTHR43436">
    <property type="entry name" value="ARAC-FAMILY TRANSCRIPTIONAL REGULATOR"/>
    <property type="match status" value="1"/>
</dbReference>
<reference evidence="5 6" key="1">
    <citation type="submission" date="2023-10" db="EMBL/GenBank/DDBJ databases">
        <title>Surface-active antibiotics is a multifunctional adaptation for post-fire microbes.</title>
        <authorList>
            <person name="Liu M.D."/>
            <person name="Du Y."/>
            <person name="Koupaei S.K."/>
            <person name="Kim N.R."/>
            <person name="Zhang W."/>
            <person name="Traxler M.F."/>
        </authorList>
    </citation>
    <scope>NUCLEOTIDE SEQUENCE [LARGE SCALE GENOMIC DNA]</scope>
    <source>
        <strain evidence="5 6">F3</strain>
    </source>
</reference>
<sequence length="127" mass="14100">MVRQIAMADSRLSQVSRAITWLRTNFSESVRVERLAALAGMSPVSFHRHFKAATAMSPLQYQKQIRLQTARARLLAQQGDVAGVGFSVGYESPSQFSREYARQFGVSPARDMARFHGAGERAHCVAD</sequence>
<organism evidence="5 6">
    <name type="scientific">Paraburkholderia kirstenboschensis</name>
    <dbReference type="NCBI Taxonomy" id="1245436"/>
    <lineage>
        <taxon>Bacteria</taxon>
        <taxon>Pseudomonadati</taxon>
        <taxon>Pseudomonadota</taxon>
        <taxon>Betaproteobacteria</taxon>
        <taxon>Burkholderiales</taxon>
        <taxon>Burkholderiaceae</taxon>
        <taxon>Paraburkholderia</taxon>
    </lineage>
</organism>
<keyword evidence="3" id="KW-0804">Transcription</keyword>
<protein>
    <submittedName>
        <fullName evidence="5">AraC family transcriptional regulator</fullName>
    </submittedName>
</protein>
<dbReference type="PROSITE" id="PS01124">
    <property type="entry name" value="HTH_ARAC_FAMILY_2"/>
    <property type="match status" value="1"/>
</dbReference>
<evidence type="ECO:0000313" key="6">
    <source>
        <dbReference type="Proteomes" id="UP001302652"/>
    </source>
</evidence>
<name>A0ABZ0EBX7_9BURK</name>
<dbReference type="RefSeq" id="WP_317016334.1">
    <property type="nucleotide sequence ID" value="NZ_CP136511.1"/>
</dbReference>
<dbReference type="Pfam" id="PF12833">
    <property type="entry name" value="HTH_18"/>
    <property type="match status" value="1"/>
</dbReference>
<dbReference type="InterPro" id="IPR009057">
    <property type="entry name" value="Homeodomain-like_sf"/>
</dbReference>
<dbReference type="SMART" id="SM00342">
    <property type="entry name" value="HTH_ARAC"/>
    <property type="match status" value="1"/>
</dbReference>
<keyword evidence="1" id="KW-0805">Transcription regulation</keyword>
<evidence type="ECO:0000256" key="2">
    <source>
        <dbReference type="ARBA" id="ARBA00023125"/>
    </source>
</evidence>